<protein>
    <submittedName>
        <fullName evidence="1">Uncharacterized protein</fullName>
    </submittedName>
</protein>
<dbReference type="EMBL" id="JACIEV010000006">
    <property type="protein sequence ID" value="MBB4154416.1"/>
    <property type="molecule type" value="Genomic_DNA"/>
</dbReference>
<dbReference type="RefSeq" id="WP_183984920.1">
    <property type="nucleotide sequence ID" value="NZ_JACIEV010000006.1"/>
</dbReference>
<dbReference type="AlphaFoldDB" id="A0A840FDV8"/>
<reference evidence="1 2" key="1">
    <citation type="submission" date="2020-08" db="EMBL/GenBank/DDBJ databases">
        <title>Genomic Encyclopedia of Type Strains, Phase IV (KMG-IV): sequencing the most valuable type-strain genomes for metagenomic binning, comparative biology and taxonomic classification.</title>
        <authorList>
            <person name="Goeker M."/>
        </authorList>
    </citation>
    <scope>NUCLEOTIDE SEQUENCE [LARGE SCALE GENOMIC DNA]</scope>
    <source>
        <strain evidence="1 2">YC6723</strain>
    </source>
</reference>
<proteinExistence type="predicted"/>
<evidence type="ECO:0000313" key="2">
    <source>
        <dbReference type="Proteomes" id="UP000529795"/>
    </source>
</evidence>
<comment type="caution">
    <text evidence="1">The sequence shown here is derived from an EMBL/GenBank/DDBJ whole genome shotgun (WGS) entry which is preliminary data.</text>
</comment>
<accession>A0A840FDV8</accession>
<organism evidence="1 2">
    <name type="scientific">Sphingomonas jinjuensis</name>
    <dbReference type="NCBI Taxonomy" id="535907"/>
    <lineage>
        <taxon>Bacteria</taxon>
        <taxon>Pseudomonadati</taxon>
        <taxon>Pseudomonadota</taxon>
        <taxon>Alphaproteobacteria</taxon>
        <taxon>Sphingomonadales</taxon>
        <taxon>Sphingomonadaceae</taxon>
        <taxon>Sphingomonas</taxon>
    </lineage>
</organism>
<sequence>MPDDTRIYEPSPRHCEPITADNPGVKCPAWSVAIAQDLLDEAEVVGSALQATRDGVGFVGRRTRAIEEGMLWHGYPEAWDRMDFDLKQKWLAEKAISKRDLRSYKTRRQVRDAFGGRLVGG</sequence>
<keyword evidence="2" id="KW-1185">Reference proteome</keyword>
<dbReference type="Proteomes" id="UP000529795">
    <property type="component" value="Unassembled WGS sequence"/>
</dbReference>
<evidence type="ECO:0000313" key="1">
    <source>
        <dbReference type="EMBL" id="MBB4154416.1"/>
    </source>
</evidence>
<name>A0A840FDV8_9SPHN</name>
<gene>
    <name evidence="1" type="ORF">GGQ80_002329</name>
</gene>